<reference evidence="2" key="1">
    <citation type="journal article" date="2014" name="Int. J. Syst. Evol. Microbiol.">
        <title>Complete genome sequence of Corynebacterium casei LMG S-19264T (=DSM 44701T), isolated from a smear-ripened cheese.</title>
        <authorList>
            <consortium name="US DOE Joint Genome Institute (JGI-PGF)"/>
            <person name="Walter F."/>
            <person name="Albersmeier A."/>
            <person name="Kalinowski J."/>
            <person name="Ruckert C."/>
        </authorList>
    </citation>
    <scope>NUCLEOTIDE SEQUENCE</scope>
    <source>
        <strain evidence="2">CCM 7664</strain>
    </source>
</reference>
<dbReference type="SUPFAM" id="SSF160214">
    <property type="entry name" value="FlaG-like"/>
    <property type="match status" value="1"/>
</dbReference>
<feature type="compositionally biased region" description="Polar residues" evidence="1">
    <location>
        <begin position="35"/>
        <end position="45"/>
    </location>
</feature>
<evidence type="ECO:0000313" key="2">
    <source>
        <dbReference type="EMBL" id="GGI53027.1"/>
    </source>
</evidence>
<comment type="caution">
    <text evidence="2">The sequence shown here is derived from an EMBL/GenBank/DDBJ whole genome shotgun (WGS) entry which is preliminary data.</text>
</comment>
<organism evidence="2 3">
    <name type="scientific">Oxalicibacterium solurbis</name>
    <dbReference type="NCBI Taxonomy" id="69280"/>
    <lineage>
        <taxon>Bacteria</taxon>
        <taxon>Pseudomonadati</taxon>
        <taxon>Pseudomonadota</taxon>
        <taxon>Betaproteobacteria</taxon>
        <taxon>Burkholderiales</taxon>
        <taxon>Oxalobacteraceae</taxon>
        <taxon>Oxalicibacterium</taxon>
    </lineage>
</organism>
<proteinExistence type="predicted"/>
<dbReference type="RefSeq" id="WP_188419124.1">
    <property type="nucleotide sequence ID" value="NZ_BMDP01000001.1"/>
</dbReference>
<dbReference type="Proteomes" id="UP000627205">
    <property type="component" value="Unassembled WGS sequence"/>
</dbReference>
<protein>
    <submittedName>
        <fullName evidence="2">Flagellar protein FlaG</fullName>
    </submittedName>
</protein>
<dbReference type="PANTHER" id="PTHR37166">
    <property type="entry name" value="PROTEIN FLAG"/>
    <property type="match status" value="1"/>
</dbReference>
<dbReference type="AlphaFoldDB" id="A0A8J3F2Z0"/>
<dbReference type="EMBL" id="BMDP01000001">
    <property type="protein sequence ID" value="GGI53027.1"/>
    <property type="molecule type" value="Genomic_DNA"/>
</dbReference>
<dbReference type="PANTHER" id="PTHR37166:SF1">
    <property type="entry name" value="PROTEIN FLAG"/>
    <property type="match status" value="1"/>
</dbReference>
<evidence type="ECO:0000313" key="3">
    <source>
        <dbReference type="Proteomes" id="UP000627205"/>
    </source>
</evidence>
<keyword evidence="2" id="KW-0969">Cilium</keyword>
<dbReference type="Gene3D" id="3.30.160.170">
    <property type="entry name" value="FlaG-like"/>
    <property type="match status" value="1"/>
</dbReference>
<evidence type="ECO:0000256" key="1">
    <source>
        <dbReference type="SAM" id="MobiDB-lite"/>
    </source>
</evidence>
<keyword evidence="3" id="KW-1185">Reference proteome</keyword>
<reference evidence="2" key="2">
    <citation type="submission" date="2020-09" db="EMBL/GenBank/DDBJ databases">
        <authorList>
            <person name="Sun Q."/>
            <person name="Sedlacek I."/>
        </authorList>
    </citation>
    <scope>NUCLEOTIDE SEQUENCE</scope>
    <source>
        <strain evidence="2">CCM 7664</strain>
    </source>
</reference>
<dbReference type="InterPro" id="IPR035924">
    <property type="entry name" value="FlaG-like_sf"/>
</dbReference>
<dbReference type="Pfam" id="PF03646">
    <property type="entry name" value="FlaG"/>
    <property type="match status" value="1"/>
</dbReference>
<keyword evidence="2" id="KW-0966">Cell projection</keyword>
<name>A0A8J3F2Z0_9BURK</name>
<gene>
    <name evidence="2" type="ORF">GCM10011430_02010</name>
</gene>
<feature type="compositionally biased region" description="Polar residues" evidence="1">
    <location>
        <begin position="1"/>
        <end position="22"/>
    </location>
</feature>
<accession>A0A8J3F2Z0</accession>
<keyword evidence="2" id="KW-0282">Flagellum</keyword>
<feature type="region of interest" description="Disordered" evidence="1">
    <location>
        <begin position="1"/>
        <end position="53"/>
    </location>
</feature>
<sequence>MDIGQIGNNNAKPVPRTDSQPATVAATGNAARPVQSPTPVQTPAAVQQPDPAQLSQALQSINKALQTASSNLEFSVDDDTERTIVKVVDQQTGDVIRQMPSAEALEIAKALDRAAGKLFHEEA</sequence>
<dbReference type="InterPro" id="IPR005186">
    <property type="entry name" value="FlaG"/>
</dbReference>